<evidence type="ECO:0000256" key="2">
    <source>
        <dbReference type="ARBA" id="ARBA00023242"/>
    </source>
</evidence>
<dbReference type="InterPro" id="IPR007219">
    <property type="entry name" value="XnlR_reg_dom"/>
</dbReference>
<feature type="region of interest" description="Disordered" evidence="3">
    <location>
        <begin position="1"/>
        <end position="34"/>
    </location>
</feature>
<dbReference type="STRING" id="357750.A0A2S6C653"/>
<dbReference type="InterPro" id="IPR001138">
    <property type="entry name" value="Zn2Cys6_DnaBD"/>
</dbReference>
<evidence type="ECO:0000256" key="3">
    <source>
        <dbReference type="SAM" id="MobiDB-lite"/>
    </source>
</evidence>
<dbReference type="InterPro" id="IPR050987">
    <property type="entry name" value="AtrR-like"/>
</dbReference>
<evidence type="ECO:0000313" key="6">
    <source>
        <dbReference type="Proteomes" id="UP000237631"/>
    </source>
</evidence>
<dbReference type="EMBL" id="PNEN01000546">
    <property type="protein sequence ID" value="PPJ55218.1"/>
    <property type="molecule type" value="Genomic_DNA"/>
</dbReference>
<dbReference type="GO" id="GO:0006351">
    <property type="term" value="P:DNA-templated transcription"/>
    <property type="evidence" value="ECO:0007669"/>
    <property type="project" value="InterPro"/>
</dbReference>
<dbReference type="Pfam" id="PF00172">
    <property type="entry name" value="Zn_clus"/>
    <property type="match status" value="1"/>
</dbReference>
<organism evidence="5 6">
    <name type="scientific">Cercospora berteroae</name>
    <dbReference type="NCBI Taxonomy" id="357750"/>
    <lineage>
        <taxon>Eukaryota</taxon>
        <taxon>Fungi</taxon>
        <taxon>Dikarya</taxon>
        <taxon>Ascomycota</taxon>
        <taxon>Pezizomycotina</taxon>
        <taxon>Dothideomycetes</taxon>
        <taxon>Dothideomycetidae</taxon>
        <taxon>Mycosphaerellales</taxon>
        <taxon>Mycosphaerellaceae</taxon>
        <taxon>Cercospora</taxon>
    </lineage>
</organism>
<comment type="caution">
    <text evidence="5">The sequence shown here is derived from an EMBL/GenBank/DDBJ whole genome shotgun (WGS) entry which is preliminary data.</text>
</comment>
<dbReference type="Pfam" id="PF04082">
    <property type="entry name" value="Fungal_trans"/>
    <property type="match status" value="1"/>
</dbReference>
<keyword evidence="2" id="KW-0539">Nucleus</keyword>
<feature type="region of interest" description="Disordered" evidence="3">
    <location>
        <begin position="404"/>
        <end position="429"/>
    </location>
</feature>
<evidence type="ECO:0000256" key="1">
    <source>
        <dbReference type="ARBA" id="ARBA00022723"/>
    </source>
</evidence>
<keyword evidence="6" id="KW-1185">Reference proteome</keyword>
<dbReference type="PROSITE" id="PS50048">
    <property type="entry name" value="ZN2_CY6_FUNGAL_2"/>
    <property type="match status" value="1"/>
</dbReference>
<dbReference type="SMART" id="SM00906">
    <property type="entry name" value="Fungal_trans"/>
    <property type="match status" value="1"/>
</dbReference>
<dbReference type="CDD" id="cd12148">
    <property type="entry name" value="fungal_TF_MHR"/>
    <property type="match status" value="1"/>
</dbReference>
<evidence type="ECO:0000313" key="5">
    <source>
        <dbReference type="EMBL" id="PPJ55218.1"/>
    </source>
</evidence>
<dbReference type="GO" id="GO:0003677">
    <property type="term" value="F:DNA binding"/>
    <property type="evidence" value="ECO:0007669"/>
    <property type="project" value="InterPro"/>
</dbReference>
<evidence type="ECO:0000259" key="4">
    <source>
        <dbReference type="PROSITE" id="PS50048"/>
    </source>
</evidence>
<accession>A0A2S6C653</accession>
<feature type="domain" description="Zn(2)-C6 fungal-type" evidence="4">
    <location>
        <begin position="39"/>
        <end position="66"/>
    </location>
</feature>
<dbReference type="PANTHER" id="PTHR46910:SF23">
    <property type="entry name" value="THIAMINE REPRESSIBLE GENES REGULATORY PROTEIN THI1"/>
    <property type="match status" value="1"/>
</dbReference>
<proteinExistence type="predicted"/>
<sequence length="728" mass="81924">MGHVDSDVPDMEPPNGVKPSRKRKRPKVPEQQRQRAAVACGSCRRLKEKCNGKIPCDRCQKYHRVCEPASVAQSTTAASQRTEGEGVEVSARRVQHLEYVARHFLGDVSLTDDALSKIVARLESENNAYTAGQPSEEPETPALDEERFTVQNVSPNTTHYSGEFSHWSFSMRLKSYVEQQLQVANGRKTEDQFQVLDYWRAHHLKSRDSRMKTVLDSLPPKEVALFLSSVYFRFAQTNTFFADEGWIREKLDTLYQQNIVLNADDACWLCSTLSILAVGTQFAHMPQAVTGQSENGIETVADAVGISFYQMAADLIPDVVAIASVDSVQAFLCLAHFALPMDAHGVSYTYLGLALRMAIQNGMHRKYLGNEFDEHTLDLRNRLWWSTYRLEKRVSILHGRPSSISSSEIDADHPADAMQPGKPASGNRHFESSMTKITDWLGDMAILIFMLRKSTRLRHTYFERLLQVKGQFLEWWNTAQIPDFESAATRAVLHLHLSKHMNLVFVGRPFLLNKAKTNTKTPERSGQAEVNQRWTELADDAVRSAERIITIEQHMHATIGLAKASWTEFSSCRAAVLVLLAQCLHESSEHVLGVLEQGMHLIRYMSTANASTRSEASLMASLETAIRHLHTRRGQSASQEVTETLNNFKKWASHFQGETPEPTEGLFDPLPTHMAAAVDMYDTFGDLDWNPFDASLFDNTPIDFGELGMHHFDEAFSIADMQPPTAPP</sequence>
<dbReference type="PROSITE" id="PS00463">
    <property type="entry name" value="ZN2_CY6_FUNGAL_1"/>
    <property type="match status" value="1"/>
</dbReference>
<reference evidence="6" key="1">
    <citation type="journal article" date="2017" name="bioRxiv">
        <title>Conservation of a gene cluster reveals novel cercosporin biosynthetic mechanisms and extends production to the genus Colletotrichum.</title>
        <authorList>
            <person name="de Jonge R."/>
            <person name="Ebert M.K."/>
            <person name="Huitt-Roehl C.R."/>
            <person name="Pal P."/>
            <person name="Suttle J.C."/>
            <person name="Spanner R.E."/>
            <person name="Neubauer J.D."/>
            <person name="Jurick W.M.II."/>
            <person name="Stott K.A."/>
            <person name="Secor G.A."/>
            <person name="Thomma B.P.H.J."/>
            <person name="Van de Peer Y."/>
            <person name="Townsend C.A."/>
            <person name="Bolton M.D."/>
        </authorList>
    </citation>
    <scope>NUCLEOTIDE SEQUENCE [LARGE SCALE GENOMIC DNA]</scope>
    <source>
        <strain evidence="6">CBS538.71</strain>
    </source>
</reference>
<dbReference type="Proteomes" id="UP000237631">
    <property type="component" value="Unassembled WGS sequence"/>
</dbReference>
<dbReference type="Gene3D" id="4.10.240.10">
    <property type="entry name" value="Zn(2)-C6 fungal-type DNA-binding domain"/>
    <property type="match status" value="1"/>
</dbReference>
<dbReference type="GO" id="GO:0008270">
    <property type="term" value="F:zinc ion binding"/>
    <property type="evidence" value="ECO:0007669"/>
    <property type="project" value="InterPro"/>
</dbReference>
<dbReference type="SUPFAM" id="SSF57701">
    <property type="entry name" value="Zn2/Cys6 DNA-binding domain"/>
    <property type="match status" value="1"/>
</dbReference>
<keyword evidence="1" id="KW-0479">Metal-binding</keyword>
<dbReference type="GO" id="GO:0000981">
    <property type="term" value="F:DNA-binding transcription factor activity, RNA polymerase II-specific"/>
    <property type="evidence" value="ECO:0007669"/>
    <property type="project" value="InterPro"/>
</dbReference>
<dbReference type="CDD" id="cd00067">
    <property type="entry name" value="GAL4"/>
    <property type="match status" value="1"/>
</dbReference>
<dbReference type="PANTHER" id="PTHR46910">
    <property type="entry name" value="TRANSCRIPTION FACTOR PDR1"/>
    <property type="match status" value="1"/>
</dbReference>
<dbReference type="InterPro" id="IPR036864">
    <property type="entry name" value="Zn2-C6_fun-type_DNA-bd_sf"/>
</dbReference>
<protein>
    <recommendedName>
        <fullName evidence="4">Zn(2)-C6 fungal-type domain-containing protein</fullName>
    </recommendedName>
</protein>
<gene>
    <name evidence="5" type="ORF">CBER1_05691</name>
</gene>
<dbReference type="SMART" id="SM00066">
    <property type="entry name" value="GAL4"/>
    <property type="match status" value="1"/>
</dbReference>
<dbReference type="AlphaFoldDB" id="A0A2S6C653"/>
<name>A0A2S6C653_9PEZI</name>
<dbReference type="OrthoDB" id="3266505at2759"/>